<evidence type="ECO:0000256" key="1">
    <source>
        <dbReference type="SAM" id="MobiDB-lite"/>
    </source>
</evidence>
<gene>
    <name evidence="3" type="ORF">GCM10022242_29100</name>
</gene>
<proteinExistence type="predicted"/>
<dbReference type="EMBL" id="BAABAH010000011">
    <property type="protein sequence ID" value="GAA3825965.1"/>
    <property type="molecule type" value="Genomic_DNA"/>
</dbReference>
<sequence>MRISLLSLALAIALTSAACTGSQEGRPKASSARPSPAPTASPASAGPEIGTSSWREGDGGRMALIGGVLHFTSRGCPYIGGSHPTWVVWPANFSVDTYKKHHRYRLLTADGRAFTDGTAIQFGGAATGLRAGGGKPCIPPGVYPAVVESTVTLATSRLFSN</sequence>
<keyword evidence="2" id="KW-0732">Signal</keyword>
<feature type="chain" id="PRO_5046492729" evidence="2">
    <location>
        <begin position="19"/>
        <end position="161"/>
    </location>
</feature>
<dbReference type="RefSeq" id="WP_344776681.1">
    <property type="nucleotide sequence ID" value="NZ_BAABAH010000011.1"/>
</dbReference>
<protein>
    <submittedName>
        <fullName evidence="3">Uncharacterized protein</fullName>
    </submittedName>
</protein>
<dbReference type="Proteomes" id="UP001501821">
    <property type="component" value="Unassembled WGS sequence"/>
</dbReference>
<comment type="caution">
    <text evidence="3">The sequence shown here is derived from an EMBL/GenBank/DDBJ whole genome shotgun (WGS) entry which is preliminary data.</text>
</comment>
<feature type="signal peptide" evidence="2">
    <location>
        <begin position="1"/>
        <end position="18"/>
    </location>
</feature>
<organism evidence="3 4">
    <name type="scientific">Nocardioides panacisoli</name>
    <dbReference type="NCBI Taxonomy" id="627624"/>
    <lineage>
        <taxon>Bacteria</taxon>
        <taxon>Bacillati</taxon>
        <taxon>Actinomycetota</taxon>
        <taxon>Actinomycetes</taxon>
        <taxon>Propionibacteriales</taxon>
        <taxon>Nocardioidaceae</taxon>
        <taxon>Nocardioides</taxon>
    </lineage>
</organism>
<keyword evidence="4" id="KW-1185">Reference proteome</keyword>
<name>A0ABP7ITK0_9ACTN</name>
<evidence type="ECO:0000313" key="4">
    <source>
        <dbReference type="Proteomes" id="UP001501821"/>
    </source>
</evidence>
<feature type="region of interest" description="Disordered" evidence="1">
    <location>
        <begin position="21"/>
        <end position="57"/>
    </location>
</feature>
<dbReference type="PROSITE" id="PS51257">
    <property type="entry name" value="PROKAR_LIPOPROTEIN"/>
    <property type="match status" value="1"/>
</dbReference>
<accession>A0ABP7ITK0</accession>
<feature type="compositionally biased region" description="Low complexity" evidence="1">
    <location>
        <begin position="28"/>
        <end position="47"/>
    </location>
</feature>
<evidence type="ECO:0000313" key="3">
    <source>
        <dbReference type="EMBL" id="GAA3825965.1"/>
    </source>
</evidence>
<reference evidence="4" key="1">
    <citation type="journal article" date="2019" name="Int. J. Syst. Evol. Microbiol.">
        <title>The Global Catalogue of Microorganisms (GCM) 10K type strain sequencing project: providing services to taxonomists for standard genome sequencing and annotation.</title>
        <authorList>
            <consortium name="The Broad Institute Genomics Platform"/>
            <consortium name="The Broad Institute Genome Sequencing Center for Infectious Disease"/>
            <person name="Wu L."/>
            <person name="Ma J."/>
        </authorList>
    </citation>
    <scope>NUCLEOTIDE SEQUENCE [LARGE SCALE GENOMIC DNA]</scope>
    <source>
        <strain evidence="4">JCM 16953</strain>
    </source>
</reference>
<evidence type="ECO:0000256" key="2">
    <source>
        <dbReference type="SAM" id="SignalP"/>
    </source>
</evidence>